<organism evidence="3 4">
    <name type="scientific">Paenibacillus borealis</name>
    <dbReference type="NCBI Taxonomy" id="160799"/>
    <lineage>
        <taxon>Bacteria</taxon>
        <taxon>Bacillati</taxon>
        <taxon>Bacillota</taxon>
        <taxon>Bacilli</taxon>
        <taxon>Bacillales</taxon>
        <taxon>Paenibacillaceae</taxon>
        <taxon>Paenibacillus</taxon>
    </lineage>
</organism>
<dbReference type="Proteomes" id="UP000029518">
    <property type="component" value="Chromosome"/>
</dbReference>
<evidence type="ECO:0000313" key="3">
    <source>
        <dbReference type="EMBL" id="AIQ59173.1"/>
    </source>
</evidence>
<dbReference type="GO" id="GO:0030288">
    <property type="term" value="C:outer membrane-bounded periplasmic space"/>
    <property type="evidence" value="ECO:0007669"/>
    <property type="project" value="TreeGrafter"/>
</dbReference>
<dbReference type="PANTHER" id="PTHR32060:SF30">
    <property type="entry name" value="CARBOXY-TERMINAL PROCESSING PROTEASE CTPA"/>
    <property type="match status" value="1"/>
</dbReference>
<accession>A0A089LJ31</accession>
<dbReference type="EMBL" id="CP009285">
    <property type="protein sequence ID" value="AIQ59173.1"/>
    <property type="molecule type" value="Genomic_DNA"/>
</dbReference>
<dbReference type="OrthoDB" id="3177522at2"/>
<keyword evidence="4" id="KW-1185">Reference proteome</keyword>
<gene>
    <name evidence="3" type="ORF">PBOR_21210</name>
</gene>
<dbReference type="SUPFAM" id="SSF52096">
    <property type="entry name" value="ClpP/crotonase"/>
    <property type="match status" value="1"/>
</dbReference>
<proteinExistence type="predicted"/>
<dbReference type="HOGENOM" id="CLU_032380_1_0_9"/>
<dbReference type="Pfam" id="PF03572">
    <property type="entry name" value="Peptidase_S41"/>
    <property type="match status" value="1"/>
</dbReference>
<evidence type="ECO:0000256" key="1">
    <source>
        <dbReference type="SAM" id="MobiDB-lite"/>
    </source>
</evidence>
<dbReference type="GO" id="GO:0008236">
    <property type="term" value="F:serine-type peptidase activity"/>
    <property type="evidence" value="ECO:0007669"/>
    <property type="project" value="InterPro"/>
</dbReference>
<reference evidence="3" key="1">
    <citation type="submission" date="2014-08" db="EMBL/GenBank/DDBJ databases">
        <title>Comparative genomics of the Paenibacillus odorifer group.</title>
        <authorList>
            <person name="den Bakker H.C."/>
            <person name="Tsai Y.-C.Y.-C."/>
            <person name="Martin N."/>
            <person name="Korlach J."/>
            <person name="Wiedmann M."/>
        </authorList>
    </citation>
    <scope>NUCLEOTIDE SEQUENCE [LARGE SCALE GENOMIC DNA]</scope>
    <source>
        <strain evidence="3">DSM 13188</strain>
    </source>
</reference>
<evidence type="ECO:0000313" key="4">
    <source>
        <dbReference type="Proteomes" id="UP000029518"/>
    </source>
</evidence>
<dbReference type="AlphaFoldDB" id="A0A089LJ31"/>
<feature type="compositionally biased region" description="Low complexity" evidence="1">
    <location>
        <begin position="40"/>
        <end position="51"/>
    </location>
</feature>
<dbReference type="GO" id="GO:0007165">
    <property type="term" value="P:signal transduction"/>
    <property type="evidence" value="ECO:0007669"/>
    <property type="project" value="TreeGrafter"/>
</dbReference>
<evidence type="ECO:0000259" key="2">
    <source>
        <dbReference type="Pfam" id="PF03572"/>
    </source>
</evidence>
<dbReference type="RefSeq" id="WP_042214797.1">
    <property type="nucleotide sequence ID" value="NZ_CP009285.1"/>
</dbReference>
<dbReference type="InterPro" id="IPR005151">
    <property type="entry name" value="Tail-specific_protease"/>
</dbReference>
<name>A0A089LJ31_PAEBO</name>
<sequence length="499" mass="55038">MRNKIIQYALPLLAVAAIITAAVYIKHTGFSGRETEHLLSVSSSPQTTASSEDAPPIPLNSPVSSLPVPVSAPEEIKLSPAQMKEDLDELVSTLVQVHPRLIDGWTSEEQLVIDEAYNNIKQAHTLSEFYFIADTIVILLHDGHTTLSPSPVQRILNLPLFWSREGLVVKDKRGQLHPGDIITAIGGRSIKDIEADLKLTIPAENENWVKSQATSLLRTEWFLQHMGLVSENSVSIAATRGNENISEEIELADPTGQKEYNPYPAHNADFTFEIEKDRSLGIFQLNTCVASEEYKSTVKRFFDEVYSQGIRNIAIDLRNNGGGDSQVIEEFLAFTDAAQYRTFKSVIRYSPQVKQQIPGSPDSGVVVNEAVLAKNILKSAHPFSGNLYVLTSPRTFSSANWFALVVQDNKLGQVIGEATGNQPSSYGDILGFQLPASGISYMVSHKKFTRPDPGRDPANAVMPDIEAYTTAQDIIDRRDAQMEKLYEVIGQKQTKGTAK</sequence>
<dbReference type="Gene3D" id="3.90.226.10">
    <property type="entry name" value="2-enoyl-CoA Hydratase, Chain A, domain 1"/>
    <property type="match status" value="1"/>
</dbReference>
<dbReference type="GO" id="GO:0004175">
    <property type="term" value="F:endopeptidase activity"/>
    <property type="evidence" value="ECO:0007669"/>
    <property type="project" value="TreeGrafter"/>
</dbReference>
<feature type="region of interest" description="Disordered" evidence="1">
    <location>
        <begin position="37"/>
        <end position="57"/>
    </location>
</feature>
<dbReference type="GO" id="GO:0006508">
    <property type="term" value="P:proteolysis"/>
    <property type="evidence" value="ECO:0007669"/>
    <property type="project" value="InterPro"/>
</dbReference>
<dbReference type="KEGG" id="pbd:PBOR_21210"/>
<dbReference type="PANTHER" id="PTHR32060">
    <property type="entry name" value="TAIL-SPECIFIC PROTEASE"/>
    <property type="match status" value="1"/>
</dbReference>
<dbReference type="InterPro" id="IPR029045">
    <property type="entry name" value="ClpP/crotonase-like_dom_sf"/>
</dbReference>
<protein>
    <recommendedName>
        <fullName evidence="2">Tail specific protease domain-containing protein</fullName>
    </recommendedName>
</protein>
<feature type="domain" description="Tail specific protease" evidence="2">
    <location>
        <begin position="281"/>
        <end position="466"/>
    </location>
</feature>